<dbReference type="KEGG" id="nhy:JQS43_07460"/>
<accession>A0A895YEX4</accession>
<dbReference type="AlphaFoldDB" id="A0A895YEX4"/>
<organism evidence="1 2">
    <name type="scientific">Natronosporangium hydrolyticum</name>
    <dbReference type="NCBI Taxonomy" id="2811111"/>
    <lineage>
        <taxon>Bacteria</taxon>
        <taxon>Bacillati</taxon>
        <taxon>Actinomycetota</taxon>
        <taxon>Actinomycetes</taxon>
        <taxon>Micromonosporales</taxon>
        <taxon>Micromonosporaceae</taxon>
        <taxon>Natronosporangium</taxon>
    </lineage>
</organism>
<gene>
    <name evidence="1" type="ORF">JQS43_07460</name>
</gene>
<evidence type="ECO:0000313" key="1">
    <source>
        <dbReference type="EMBL" id="QSB16131.1"/>
    </source>
</evidence>
<dbReference type="Proteomes" id="UP000662857">
    <property type="component" value="Chromosome"/>
</dbReference>
<keyword evidence="2" id="KW-1185">Reference proteome</keyword>
<protein>
    <submittedName>
        <fullName evidence="1">Uncharacterized protein</fullName>
    </submittedName>
</protein>
<proteinExistence type="predicted"/>
<dbReference type="InterPro" id="IPR045991">
    <property type="entry name" value="DUF5947"/>
</dbReference>
<dbReference type="EMBL" id="CP070499">
    <property type="protein sequence ID" value="QSB16131.1"/>
    <property type="molecule type" value="Genomic_DNA"/>
</dbReference>
<reference evidence="1" key="1">
    <citation type="submission" date="2021-02" db="EMBL/GenBank/DDBJ databases">
        <title>Natrosporangium hydrolyticum gen. nov., sp. nov, a haloalkaliphilic actinobacterium from a soda solonchak soil.</title>
        <authorList>
            <person name="Sorokin D.Y."/>
            <person name="Khijniak T.V."/>
            <person name="Zakharycheva A.P."/>
            <person name="Boueva O.V."/>
            <person name="Ariskina E.V."/>
            <person name="Hahnke R.L."/>
            <person name="Bunk B."/>
            <person name="Sproer C."/>
            <person name="Schumann P."/>
            <person name="Evtushenko L.I."/>
            <person name="Kublanov I.V."/>
        </authorList>
    </citation>
    <scope>NUCLEOTIDE SEQUENCE</scope>
    <source>
        <strain evidence="1">DSM 106523</strain>
    </source>
</reference>
<evidence type="ECO:0000313" key="2">
    <source>
        <dbReference type="Proteomes" id="UP000662857"/>
    </source>
</evidence>
<name>A0A895YEX4_9ACTN</name>
<dbReference type="Pfam" id="PF19372">
    <property type="entry name" value="DUF5947"/>
    <property type="match status" value="1"/>
</dbReference>
<dbReference type="RefSeq" id="WP_239678334.1">
    <property type="nucleotide sequence ID" value="NZ_CP070499.1"/>
</dbReference>
<sequence length="234" mass="25267">MTTGLRRFAVPPPFPTMAGEPAEPAGERCELCAVPVPEGDHGHLVDRTARRLACACRACYLLFTGAGGAGRYQAIPAEYWYAPTLPLRRSVWDRLGIPVGLAFFFENSGLGQLVALYPSPAGATESLLSLDAWSEVVTAAPQLSQLTPDVTAFLVNRLGSGDRAGRRAGPEPIGDTRFEGFVVPIDACYRLVGLVRTHWRGFDGGEEAWREIDAFLADLRARSTLIRTGDHAGL</sequence>